<gene>
    <name evidence="1" type="ORF">DI396_13220</name>
</gene>
<evidence type="ECO:0000313" key="1">
    <source>
        <dbReference type="EMBL" id="PYC46913.1"/>
    </source>
</evidence>
<organism evidence="1 2">
    <name type="scientific">Litorivita pollutaquae</name>
    <dbReference type="NCBI Taxonomy" id="2200892"/>
    <lineage>
        <taxon>Bacteria</taxon>
        <taxon>Pseudomonadati</taxon>
        <taxon>Pseudomonadota</taxon>
        <taxon>Alphaproteobacteria</taxon>
        <taxon>Rhodobacterales</taxon>
        <taxon>Paracoccaceae</taxon>
        <taxon>Litorivita</taxon>
    </lineage>
</organism>
<dbReference type="Proteomes" id="UP000248012">
    <property type="component" value="Unassembled WGS sequence"/>
</dbReference>
<name>A0A2V4NA01_9RHOB</name>
<reference evidence="1 2" key="1">
    <citation type="submission" date="2018-05" db="EMBL/GenBank/DDBJ databases">
        <title>Oceanovita maritima gen. nov., sp. nov., a marine bacterium in the family Rhodobacteraceae isolated from surface seawater of Lundu port Xiamen, China.</title>
        <authorList>
            <person name="Hetharua B.H."/>
            <person name="Min D."/>
            <person name="Liao H."/>
            <person name="Tian Y."/>
        </authorList>
    </citation>
    <scope>NUCLEOTIDE SEQUENCE [LARGE SCALE GENOMIC DNA]</scope>
    <source>
        <strain evidence="1 2">FSX-11</strain>
    </source>
</reference>
<dbReference type="AlphaFoldDB" id="A0A2V4NA01"/>
<dbReference type="RefSeq" id="WP_110796683.1">
    <property type="nucleotide sequence ID" value="NZ_KZ826488.1"/>
</dbReference>
<accession>A0A2V4NA01</accession>
<dbReference type="EMBL" id="QFVT01000009">
    <property type="protein sequence ID" value="PYC46913.1"/>
    <property type="molecule type" value="Genomic_DNA"/>
</dbReference>
<evidence type="ECO:0000313" key="2">
    <source>
        <dbReference type="Proteomes" id="UP000248012"/>
    </source>
</evidence>
<protein>
    <submittedName>
        <fullName evidence="1">Uncharacterized protein</fullName>
    </submittedName>
</protein>
<comment type="caution">
    <text evidence="1">The sequence shown here is derived from an EMBL/GenBank/DDBJ whole genome shotgun (WGS) entry which is preliminary data.</text>
</comment>
<sequence>MTDLDSELQDVALELTMLHFARSNVKSATEVAKLLKLKKPLFRRARRLAGLRAEISILFCALVITQANRLLDQSCTKSLVDMFLNKSQLVVFRDLEKAREAFQNEYSEKIQEYFTALQEENSSLSVSLTFIRNVGGNLEIGCQMQVIDLVSTISEKITVSLERLRAADAPKFDEYDNYHDALDEIVAKLEPAFLEKIPTGSFQKATDPRSLCELIAYSAVRRVRDLYGEQVNDMAWNSFRRSIEIRLCEVAGNSPFNDTLEVHEDGSRSLISRSTPWLSRLTKIDSLIEARSQRGPLDASFALASIGLEDSHFSAEELNQINEILYEAESTAQSFILPDIITGFS</sequence>
<keyword evidence="2" id="KW-1185">Reference proteome</keyword>
<proteinExistence type="predicted"/>